<reference evidence="1" key="1">
    <citation type="submission" date="2021-12" db="EMBL/GenBank/DDBJ databases">
        <authorList>
            <person name="Rodrigo-Torres L."/>
            <person name="Arahal R. D."/>
            <person name="Lucena T."/>
        </authorList>
    </citation>
    <scope>NUCLEOTIDE SEQUENCE</scope>
    <source>
        <strain evidence="1">CECT 8858</strain>
    </source>
</reference>
<name>A0ABN8ETL1_9BACT</name>
<comment type="caution">
    <text evidence="1">The sequence shown here is derived from an EMBL/GenBank/DDBJ whole genome shotgun (WGS) entry which is preliminary data.</text>
</comment>
<protein>
    <submittedName>
        <fullName evidence="1">Uncharacterized protein</fullName>
    </submittedName>
</protein>
<gene>
    <name evidence="1" type="ORF">EMA8858_02516</name>
</gene>
<keyword evidence="2" id="KW-1185">Reference proteome</keyword>
<evidence type="ECO:0000313" key="2">
    <source>
        <dbReference type="Proteomes" id="UP000837932"/>
    </source>
</evidence>
<dbReference type="Proteomes" id="UP000837932">
    <property type="component" value="Unassembled WGS sequence"/>
</dbReference>
<evidence type="ECO:0000313" key="1">
    <source>
        <dbReference type="EMBL" id="CAH0996384.1"/>
    </source>
</evidence>
<organism evidence="1 2">
    <name type="scientific">Emticicia aquatica</name>
    <dbReference type="NCBI Taxonomy" id="1681835"/>
    <lineage>
        <taxon>Bacteria</taxon>
        <taxon>Pseudomonadati</taxon>
        <taxon>Bacteroidota</taxon>
        <taxon>Cytophagia</taxon>
        <taxon>Cytophagales</taxon>
        <taxon>Leadbetterellaceae</taxon>
        <taxon>Emticicia</taxon>
    </lineage>
</organism>
<proteinExistence type="predicted"/>
<sequence length="123" mass="14446">MSNKKNYGDSLAENVAVYLQNGKCLTYEHKEYCGTGLIFEDNVYYYCEVYDGSTFREILAFDTKKKFVTWLAKQSDYSMSRIDEEGISEFSVNNQCITKERLTNLAEWVERNEWIGVAKKWIM</sequence>
<dbReference type="RefSeq" id="WP_238806944.1">
    <property type="nucleotide sequence ID" value="NZ_CAKLPY010000002.1"/>
</dbReference>
<accession>A0ABN8ETL1</accession>
<dbReference type="EMBL" id="CAKLPY010000002">
    <property type="protein sequence ID" value="CAH0996384.1"/>
    <property type="molecule type" value="Genomic_DNA"/>
</dbReference>